<dbReference type="GO" id="GO:0002098">
    <property type="term" value="P:tRNA wobble uridine modification"/>
    <property type="evidence" value="ECO:0007669"/>
    <property type="project" value="InterPro"/>
</dbReference>
<dbReference type="OMA" id="MFTELNS"/>
<dbReference type="Gene3D" id="3.40.50.300">
    <property type="entry name" value="P-loop containing nucleotide triphosphate hydrolases"/>
    <property type="match status" value="1"/>
</dbReference>
<comment type="caution">
    <text evidence="3">The sequence shown here is derived from an EMBL/GenBank/DDBJ whole genome shotgun (WGS) entry which is preliminary data.</text>
</comment>
<dbReference type="GO" id="GO:0033588">
    <property type="term" value="C:elongator holoenzyme complex"/>
    <property type="evidence" value="ECO:0000318"/>
    <property type="project" value="GO_Central"/>
</dbReference>
<protein>
    <submittedName>
        <fullName evidence="3">Elongator complex protein 6</fullName>
    </submittedName>
</protein>
<dbReference type="AlphaFoldDB" id="A0A0K9Q4R3"/>
<dbReference type="Proteomes" id="UP000036987">
    <property type="component" value="Unassembled WGS sequence"/>
</dbReference>
<dbReference type="EMBL" id="LFYR01000167">
    <property type="protein sequence ID" value="KMZ75455.1"/>
    <property type="molecule type" value="Genomic_DNA"/>
</dbReference>
<comment type="pathway">
    <text evidence="1">tRNA modification; 5-methoxycarbonylmethyl-2-thiouridine-tRNA biosynthesis.</text>
</comment>
<keyword evidence="4" id="KW-1185">Reference proteome</keyword>
<dbReference type="UniPathway" id="UPA00988"/>
<evidence type="ECO:0000256" key="2">
    <source>
        <dbReference type="ARBA" id="ARBA00008837"/>
    </source>
</evidence>
<name>A0A0K9Q4R3_ZOSMR</name>
<dbReference type="Pfam" id="PF09807">
    <property type="entry name" value="ELP6"/>
    <property type="match status" value="1"/>
</dbReference>
<gene>
    <name evidence="3" type="ORF">ZOSMA_114G00520</name>
</gene>
<dbReference type="PANTHER" id="PTHR16184:SF6">
    <property type="entry name" value="ELONGATOR COMPLEX PROTEIN 6"/>
    <property type="match status" value="1"/>
</dbReference>
<evidence type="ECO:0000313" key="4">
    <source>
        <dbReference type="Proteomes" id="UP000036987"/>
    </source>
</evidence>
<dbReference type="STRING" id="29655.A0A0K9Q4R3"/>
<evidence type="ECO:0000313" key="3">
    <source>
        <dbReference type="EMBL" id="KMZ75455.1"/>
    </source>
</evidence>
<dbReference type="OrthoDB" id="9995306at2759"/>
<organism evidence="3 4">
    <name type="scientific">Zostera marina</name>
    <name type="common">Eelgrass</name>
    <dbReference type="NCBI Taxonomy" id="29655"/>
    <lineage>
        <taxon>Eukaryota</taxon>
        <taxon>Viridiplantae</taxon>
        <taxon>Streptophyta</taxon>
        <taxon>Embryophyta</taxon>
        <taxon>Tracheophyta</taxon>
        <taxon>Spermatophyta</taxon>
        <taxon>Magnoliopsida</taxon>
        <taxon>Liliopsida</taxon>
        <taxon>Zosteraceae</taxon>
        <taxon>Zostera</taxon>
    </lineage>
</organism>
<proteinExistence type="inferred from homology"/>
<evidence type="ECO:0000256" key="1">
    <source>
        <dbReference type="ARBA" id="ARBA00005043"/>
    </source>
</evidence>
<sequence>MTLLDEAIGSVNGGFLLIEDCVETNAGFVLHHFIKRALDEENEDGCLILLAFANPFSHYDRILRKLGCNLSAHKEKMKLHFFDVMKMDFQASRQQNEVGDGKNNLQNGLIRLFGQIHEAVELSCSVQNRKHFTIMIDDLSQLEIAIHGSTNDVLDFLHYCTTINSNVECSIIVLNHMDIYSTTEVSQLLSQLEYLANVILKSESLSTGLAADVHGQLTVINKGTQNRKGGEYSRSMVRNFHFKVKENGVNFFYPGRQLEN</sequence>
<comment type="similarity">
    <text evidence="2">Belongs to the ELP6 family.</text>
</comment>
<accession>A0A0K9Q4R3</accession>
<dbReference type="InterPro" id="IPR018627">
    <property type="entry name" value="ELP6"/>
</dbReference>
<reference evidence="4" key="1">
    <citation type="journal article" date="2016" name="Nature">
        <title>The genome of the seagrass Zostera marina reveals angiosperm adaptation to the sea.</title>
        <authorList>
            <person name="Olsen J.L."/>
            <person name="Rouze P."/>
            <person name="Verhelst B."/>
            <person name="Lin Y.-C."/>
            <person name="Bayer T."/>
            <person name="Collen J."/>
            <person name="Dattolo E."/>
            <person name="De Paoli E."/>
            <person name="Dittami S."/>
            <person name="Maumus F."/>
            <person name="Michel G."/>
            <person name="Kersting A."/>
            <person name="Lauritano C."/>
            <person name="Lohaus R."/>
            <person name="Toepel M."/>
            <person name="Tonon T."/>
            <person name="Vanneste K."/>
            <person name="Amirebrahimi M."/>
            <person name="Brakel J."/>
            <person name="Bostroem C."/>
            <person name="Chovatia M."/>
            <person name="Grimwood J."/>
            <person name="Jenkins J.W."/>
            <person name="Jueterbock A."/>
            <person name="Mraz A."/>
            <person name="Stam W.T."/>
            <person name="Tice H."/>
            <person name="Bornberg-Bauer E."/>
            <person name="Green P.J."/>
            <person name="Pearson G.A."/>
            <person name="Procaccini G."/>
            <person name="Duarte C.M."/>
            <person name="Schmutz J."/>
            <person name="Reusch T.B.H."/>
            <person name="Van de Peer Y."/>
        </authorList>
    </citation>
    <scope>NUCLEOTIDE SEQUENCE [LARGE SCALE GENOMIC DNA]</scope>
    <source>
        <strain evidence="4">cv. Finnish</strain>
    </source>
</reference>
<dbReference type="CDD" id="cd19495">
    <property type="entry name" value="Elp6"/>
    <property type="match status" value="1"/>
</dbReference>
<dbReference type="InterPro" id="IPR027417">
    <property type="entry name" value="P-loop_NTPase"/>
</dbReference>
<dbReference type="PANTHER" id="PTHR16184">
    <property type="entry name" value="ELONGATOR COMPLEX PROTEIN 6"/>
    <property type="match status" value="1"/>
</dbReference>